<keyword evidence="3" id="KW-0560">Oxidoreductase</keyword>
<keyword evidence="5" id="KW-0472">Membrane</keyword>
<dbReference type="Pfam" id="PF01494">
    <property type="entry name" value="FAD_binding_3"/>
    <property type="match status" value="1"/>
</dbReference>
<dbReference type="PRINTS" id="PR00420">
    <property type="entry name" value="RNGMNOXGNASE"/>
</dbReference>
<evidence type="ECO:0000256" key="3">
    <source>
        <dbReference type="ARBA" id="ARBA00023002"/>
    </source>
</evidence>
<evidence type="ECO:0000256" key="4">
    <source>
        <dbReference type="ARBA" id="ARBA00023033"/>
    </source>
</evidence>
<dbReference type="GO" id="GO:0004497">
    <property type="term" value="F:monooxygenase activity"/>
    <property type="evidence" value="ECO:0007669"/>
    <property type="project" value="UniProtKB-KW"/>
</dbReference>
<dbReference type="EMBL" id="JAQHRD010000003">
    <property type="protein sequence ID" value="KAJ6443696.1"/>
    <property type="molecule type" value="Genomic_DNA"/>
</dbReference>
<accession>A0AB34FZC2</accession>
<dbReference type="InterPro" id="IPR002938">
    <property type="entry name" value="FAD-bd"/>
</dbReference>
<feature type="domain" description="FAD-binding" evidence="6">
    <location>
        <begin position="127"/>
        <end position="381"/>
    </location>
</feature>
<dbReference type="InterPro" id="IPR036188">
    <property type="entry name" value="FAD/NAD-bd_sf"/>
</dbReference>
<evidence type="ECO:0000256" key="5">
    <source>
        <dbReference type="SAM" id="Phobius"/>
    </source>
</evidence>
<proteinExistence type="predicted"/>
<sequence length="414" mass="45391">MSAKPGQFVQGKRIIVAGGGIAGLAFVCAISQLWDQSLKRPEITVIERETRLGSIDQDPYVLTLNGGNQNEGLVALQHLDLLEGLTPRAILNSGAIWVWSDNWKLLASINPTAYGDLPVAAMRIARRDVKLALLERAEETANALWQWGWRCTGAERLANGQVRVTAVDDAGNTRTQECDLLVVADGPSSKIRAGFRPYNTKLQYAGATQIGGISHLPKGLPKPIHEDYGLQMSSGEGVCCIYTPFDEKTVGWQLSRVEPEREAKYGPFSPSELSELKKEAIKTGSMFQEPFKTIVEATDPATAFVRPAKERHPFKHEPSLSGVVFIGDANHVLSPYEHVGANIALKDGWDLADQICRNSTIGATVDAYDRLSIPRAEALIKHSHERIGFGHSTGFKWMVYKYGMAAQRALAKKS</sequence>
<dbReference type="PANTHER" id="PTHR46972">
    <property type="entry name" value="MONOOXYGENASE ASQM-RELATED"/>
    <property type="match status" value="1"/>
</dbReference>
<protein>
    <submittedName>
        <fullName evidence="7">Glycosyl transferase</fullName>
    </submittedName>
</protein>
<organism evidence="7 8">
    <name type="scientific">Purpureocillium lavendulum</name>
    <dbReference type="NCBI Taxonomy" id="1247861"/>
    <lineage>
        <taxon>Eukaryota</taxon>
        <taxon>Fungi</taxon>
        <taxon>Dikarya</taxon>
        <taxon>Ascomycota</taxon>
        <taxon>Pezizomycotina</taxon>
        <taxon>Sordariomycetes</taxon>
        <taxon>Hypocreomycetidae</taxon>
        <taxon>Hypocreales</taxon>
        <taxon>Ophiocordycipitaceae</taxon>
        <taxon>Purpureocillium</taxon>
    </lineage>
</organism>
<evidence type="ECO:0000313" key="7">
    <source>
        <dbReference type="EMBL" id="KAJ6443696.1"/>
    </source>
</evidence>
<dbReference type="GO" id="GO:0016740">
    <property type="term" value="F:transferase activity"/>
    <property type="evidence" value="ECO:0007669"/>
    <property type="project" value="UniProtKB-KW"/>
</dbReference>
<dbReference type="GO" id="GO:0071949">
    <property type="term" value="F:FAD binding"/>
    <property type="evidence" value="ECO:0007669"/>
    <property type="project" value="InterPro"/>
</dbReference>
<dbReference type="PANTHER" id="PTHR46972:SF1">
    <property type="entry name" value="FAD DEPENDENT OXIDOREDUCTASE DOMAIN-CONTAINING PROTEIN"/>
    <property type="match status" value="1"/>
</dbReference>
<keyword evidence="5" id="KW-1133">Transmembrane helix</keyword>
<keyword evidence="1" id="KW-0285">Flavoprotein</keyword>
<keyword evidence="5" id="KW-0812">Transmembrane</keyword>
<dbReference type="AlphaFoldDB" id="A0AB34FZC2"/>
<reference evidence="7" key="1">
    <citation type="submission" date="2023-01" db="EMBL/GenBank/DDBJ databases">
        <title>The growth and conidiation of Purpureocillium lavendulum are regulated by nitrogen source and histone H3K14 acetylation.</title>
        <authorList>
            <person name="Tang P."/>
            <person name="Han J."/>
            <person name="Zhang C."/>
            <person name="Tang P."/>
            <person name="Qi F."/>
            <person name="Zhang K."/>
            <person name="Liang L."/>
        </authorList>
    </citation>
    <scope>NUCLEOTIDE SEQUENCE</scope>
    <source>
        <strain evidence="7">YMF1.00683</strain>
    </source>
</reference>
<feature type="transmembrane region" description="Helical" evidence="5">
    <location>
        <begin position="14"/>
        <end position="34"/>
    </location>
</feature>
<evidence type="ECO:0000313" key="8">
    <source>
        <dbReference type="Proteomes" id="UP001163105"/>
    </source>
</evidence>
<name>A0AB34FZC2_9HYPO</name>
<dbReference type="Proteomes" id="UP001163105">
    <property type="component" value="Unassembled WGS sequence"/>
</dbReference>
<keyword evidence="8" id="KW-1185">Reference proteome</keyword>
<dbReference type="SUPFAM" id="SSF51905">
    <property type="entry name" value="FAD/NAD(P)-binding domain"/>
    <property type="match status" value="1"/>
</dbReference>
<keyword evidence="4" id="KW-0503">Monooxygenase</keyword>
<keyword evidence="2" id="KW-0274">FAD</keyword>
<dbReference type="Gene3D" id="3.50.50.60">
    <property type="entry name" value="FAD/NAD(P)-binding domain"/>
    <property type="match status" value="1"/>
</dbReference>
<evidence type="ECO:0000256" key="1">
    <source>
        <dbReference type="ARBA" id="ARBA00022630"/>
    </source>
</evidence>
<keyword evidence="7" id="KW-0808">Transferase</keyword>
<evidence type="ECO:0000259" key="6">
    <source>
        <dbReference type="Pfam" id="PF01494"/>
    </source>
</evidence>
<gene>
    <name evidence="7" type="ORF">O9K51_04875</name>
</gene>
<comment type="caution">
    <text evidence="7">The sequence shown here is derived from an EMBL/GenBank/DDBJ whole genome shotgun (WGS) entry which is preliminary data.</text>
</comment>
<evidence type="ECO:0000256" key="2">
    <source>
        <dbReference type="ARBA" id="ARBA00022827"/>
    </source>
</evidence>